<keyword evidence="4" id="KW-0333">Golgi apparatus</keyword>
<feature type="compositionally biased region" description="Gly residues" evidence="5">
    <location>
        <begin position="31"/>
        <end position="44"/>
    </location>
</feature>
<dbReference type="PANTHER" id="PTHR11062:SF95">
    <property type="entry name" value="EXOSTOSIN GT47 DOMAIN-CONTAINING PROTEIN"/>
    <property type="match status" value="1"/>
</dbReference>
<evidence type="ECO:0000256" key="3">
    <source>
        <dbReference type="ARBA" id="ARBA00022968"/>
    </source>
</evidence>
<evidence type="ECO:0000313" key="10">
    <source>
        <dbReference type="Proteomes" id="UP000244005"/>
    </source>
</evidence>
<dbReference type="EMBL" id="KZ772686">
    <property type="protein sequence ID" value="PTQ45462.1"/>
    <property type="molecule type" value="Genomic_DNA"/>
</dbReference>
<comment type="subcellular location">
    <subcellularLocation>
        <location evidence="1">Golgi apparatus membrane</location>
        <topology evidence="1">Single-pass type II membrane protein</topology>
    </subcellularLocation>
</comment>
<dbReference type="InterPro" id="IPR040911">
    <property type="entry name" value="Exostosin_GT47"/>
</dbReference>
<reference evidence="8" key="2">
    <citation type="submission" date="2017-12" db="EMBL/GenBank/DDBJ databases">
        <title>WGS assembly of Marchantia polymorpha.</title>
        <authorList>
            <person name="Bowman J.L."/>
            <person name="Kohchi T."/>
            <person name="Yamato K.T."/>
            <person name="Jenkins J."/>
            <person name="Shu S."/>
            <person name="Ishizaki K."/>
            <person name="Yamaoka S."/>
            <person name="Nishihama R."/>
            <person name="Nakamura Y."/>
            <person name="Berger F."/>
            <person name="Adam C."/>
            <person name="Aki S.S."/>
            <person name="Althoff F."/>
            <person name="Araki T."/>
            <person name="Arteaga-Vazquez M.A."/>
            <person name="Balasubrmanian S."/>
            <person name="Bauer D."/>
            <person name="Boehm C.R."/>
            <person name="Briginshaw L."/>
            <person name="Caballero-Perez J."/>
            <person name="Catarino B."/>
            <person name="Chen F."/>
            <person name="Chiyoda S."/>
            <person name="Chovatia M."/>
            <person name="Davies K.M."/>
            <person name="Delmans M."/>
            <person name="Demura T."/>
            <person name="Dierschke T."/>
            <person name="Dolan L."/>
            <person name="Dorantes-Acosta A.E."/>
            <person name="Eklund D.M."/>
            <person name="Florent S.N."/>
            <person name="Flores-Sandoval E."/>
            <person name="Fujiyama A."/>
            <person name="Fukuzawa H."/>
            <person name="Galik B."/>
            <person name="Grimanelli D."/>
            <person name="Grimwood J."/>
            <person name="Grossniklaus U."/>
            <person name="Hamada T."/>
            <person name="Haseloff J."/>
            <person name="Hetherington A.J."/>
            <person name="Higo A."/>
            <person name="Hirakawa Y."/>
            <person name="Hundley H.N."/>
            <person name="Ikeda Y."/>
            <person name="Inoue K."/>
            <person name="Inoue S."/>
            <person name="Ishida S."/>
            <person name="Jia Q."/>
            <person name="Kakita M."/>
            <person name="Kanazawa T."/>
            <person name="Kawai Y."/>
            <person name="Kawashima T."/>
            <person name="Kennedy M."/>
            <person name="Kinose K."/>
            <person name="Kinoshita T."/>
            <person name="Kohara Y."/>
            <person name="Koide E."/>
            <person name="Komatsu K."/>
            <person name="Kopischke S."/>
            <person name="Kubo M."/>
            <person name="Kyozuka J."/>
            <person name="Lagercrantz U."/>
            <person name="Lin S.S."/>
            <person name="Lindquist E."/>
            <person name="Lipzen A.M."/>
            <person name="Lu C."/>
            <person name="Luna E.D."/>
            <person name="Martienssen R.A."/>
            <person name="Minamino N."/>
            <person name="Mizutani M."/>
            <person name="Mizutani M."/>
            <person name="Mochizuki N."/>
            <person name="Monte I."/>
            <person name="Mosher R."/>
            <person name="Nagasaki H."/>
            <person name="Nakagami H."/>
            <person name="Naramoto S."/>
            <person name="Nishitani K."/>
            <person name="Ohtani M."/>
            <person name="Okamoto T."/>
            <person name="Okumura M."/>
            <person name="Phillips J."/>
            <person name="Pollak B."/>
            <person name="Reinders A."/>
            <person name="Roevekamp M."/>
            <person name="Sano R."/>
            <person name="Sawa S."/>
            <person name="Schmid M.W."/>
            <person name="Shirakawa M."/>
            <person name="Solano R."/>
            <person name="Spunde A."/>
            <person name="Suetsugu N."/>
            <person name="Sugano S."/>
            <person name="Sugiyama A."/>
            <person name="Sun R."/>
            <person name="Suzuki Y."/>
            <person name="Takenaka M."/>
            <person name="Takezawa D."/>
            <person name="Tomogane H."/>
            <person name="Tsuzuki M."/>
            <person name="Ueda T."/>
            <person name="Umeda M."/>
            <person name="Ward J.M."/>
            <person name="Watanabe Y."/>
            <person name="Yazaki K."/>
            <person name="Yokoyama R."/>
            <person name="Yoshitake Y."/>
            <person name="Yotsui I."/>
            <person name="Zachgo S."/>
            <person name="Schmutz J."/>
        </authorList>
    </citation>
    <scope>NUCLEOTIDE SEQUENCE [LARGE SCALE GENOMIC DNA]</scope>
    <source>
        <strain evidence="8">Tak-1</strain>
    </source>
</reference>
<dbReference type="OrthoDB" id="1924787at2759"/>
<feature type="domain" description="Exostosin GT47" evidence="7">
    <location>
        <begin position="210"/>
        <end position="486"/>
    </location>
</feature>
<dbReference type="GO" id="GO:0000139">
    <property type="term" value="C:Golgi membrane"/>
    <property type="evidence" value="ECO:0007669"/>
    <property type="project" value="UniProtKB-SubCell"/>
</dbReference>
<dbReference type="Gramene" id="Mp1g12090.1">
    <property type="protein sequence ID" value="Mp1g12090.1.cds"/>
    <property type="gene ID" value="Mp1g12090"/>
</dbReference>
<dbReference type="OMA" id="NNTELYH"/>
<reference evidence="10" key="1">
    <citation type="journal article" date="2017" name="Cell">
        <title>Insights into land plant evolution garnered from the Marchantia polymorpha genome.</title>
        <authorList>
            <person name="Bowman J.L."/>
            <person name="Kohchi T."/>
            <person name="Yamato K.T."/>
            <person name="Jenkins J."/>
            <person name="Shu S."/>
            <person name="Ishizaki K."/>
            <person name="Yamaoka S."/>
            <person name="Nishihama R."/>
            <person name="Nakamura Y."/>
            <person name="Berger F."/>
            <person name="Adam C."/>
            <person name="Aki S.S."/>
            <person name="Althoff F."/>
            <person name="Araki T."/>
            <person name="Arteaga-Vazquez M.A."/>
            <person name="Balasubrmanian S."/>
            <person name="Barry K."/>
            <person name="Bauer D."/>
            <person name="Boehm C.R."/>
            <person name="Briginshaw L."/>
            <person name="Caballero-Perez J."/>
            <person name="Catarino B."/>
            <person name="Chen F."/>
            <person name="Chiyoda S."/>
            <person name="Chovatia M."/>
            <person name="Davies K.M."/>
            <person name="Delmans M."/>
            <person name="Demura T."/>
            <person name="Dierschke T."/>
            <person name="Dolan L."/>
            <person name="Dorantes-Acosta A.E."/>
            <person name="Eklund D.M."/>
            <person name="Florent S.N."/>
            <person name="Flores-Sandoval E."/>
            <person name="Fujiyama A."/>
            <person name="Fukuzawa H."/>
            <person name="Galik B."/>
            <person name="Grimanelli D."/>
            <person name="Grimwood J."/>
            <person name="Grossniklaus U."/>
            <person name="Hamada T."/>
            <person name="Haseloff J."/>
            <person name="Hetherington A.J."/>
            <person name="Higo A."/>
            <person name="Hirakawa Y."/>
            <person name="Hundley H.N."/>
            <person name="Ikeda Y."/>
            <person name="Inoue K."/>
            <person name="Inoue S.I."/>
            <person name="Ishida S."/>
            <person name="Jia Q."/>
            <person name="Kakita M."/>
            <person name="Kanazawa T."/>
            <person name="Kawai Y."/>
            <person name="Kawashima T."/>
            <person name="Kennedy M."/>
            <person name="Kinose K."/>
            <person name="Kinoshita T."/>
            <person name="Kohara Y."/>
            <person name="Koide E."/>
            <person name="Komatsu K."/>
            <person name="Kopischke S."/>
            <person name="Kubo M."/>
            <person name="Kyozuka J."/>
            <person name="Lagercrantz U."/>
            <person name="Lin S.S."/>
            <person name="Lindquist E."/>
            <person name="Lipzen A.M."/>
            <person name="Lu C.W."/>
            <person name="De Luna E."/>
            <person name="Martienssen R.A."/>
            <person name="Minamino N."/>
            <person name="Mizutani M."/>
            <person name="Mizutani M."/>
            <person name="Mochizuki N."/>
            <person name="Monte I."/>
            <person name="Mosher R."/>
            <person name="Nagasaki H."/>
            <person name="Nakagami H."/>
            <person name="Naramoto S."/>
            <person name="Nishitani K."/>
            <person name="Ohtani M."/>
            <person name="Okamoto T."/>
            <person name="Okumura M."/>
            <person name="Phillips J."/>
            <person name="Pollak B."/>
            <person name="Reinders A."/>
            <person name="Rovekamp M."/>
            <person name="Sano R."/>
            <person name="Sawa S."/>
            <person name="Schmid M.W."/>
            <person name="Shirakawa M."/>
            <person name="Solano R."/>
            <person name="Spunde A."/>
            <person name="Suetsugu N."/>
            <person name="Sugano S."/>
            <person name="Sugiyama A."/>
            <person name="Sun R."/>
            <person name="Suzuki Y."/>
            <person name="Takenaka M."/>
            <person name="Takezawa D."/>
            <person name="Tomogane H."/>
            <person name="Tsuzuki M."/>
            <person name="Ueda T."/>
            <person name="Umeda M."/>
            <person name="Ward J.M."/>
            <person name="Watanabe Y."/>
            <person name="Yazaki K."/>
            <person name="Yokoyama R."/>
            <person name="Yoshitake Y."/>
            <person name="Yotsui I."/>
            <person name="Zachgo S."/>
            <person name="Schmutz J."/>
        </authorList>
    </citation>
    <scope>NUCLEOTIDE SEQUENCE [LARGE SCALE GENOMIC DNA]</scope>
    <source>
        <strain evidence="10">Tak-1</strain>
    </source>
</reference>
<gene>
    <name evidence="8" type="ORF">MARPO_0014s0013</name>
    <name evidence="9" type="ORF">MARPO_0014s0019</name>
</gene>
<keyword evidence="6" id="KW-0812">Transmembrane</keyword>
<proteinExistence type="inferred from homology"/>
<dbReference type="Proteomes" id="UP000244005">
    <property type="component" value="Unassembled WGS sequence"/>
</dbReference>
<dbReference type="EMBL" id="KZ772686">
    <property type="protein sequence ID" value="PTQ45448.1"/>
    <property type="molecule type" value="Genomic_DNA"/>
</dbReference>
<dbReference type="GO" id="GO:0016757">
    <property type="term" value="F:glycosyltransferase activity"/>
    <property type="evidence" value="ECO:0007669"/>
    <property type="project" value="InterPro"/>
</dbReference>
<evidence type="ECO:0000259" key="7">
    <source>
        <dbReference type="Pfam" id="PF03016"/>
    </source>
</evidence>
<keyword evidence="6" id="KW-1133">Transmembrane helix</keyword>
<evidence type="ECO:0000256" key="4">
    <source>
        <dbReference type="ARBA" id="ARBA00023034"/>
    </source>
</evidence>
<evidence type="ECO:0000313" key="9">
    <source>
        <dbReference type="EMBL" id="PTQ45462.1"/>
    </source>
</evidence>
<feature type="region of interest" description="Disordered" evidence="5">
    <location>
        <begin position="1"/>
        <end position="69"/>
    </location>
</feature>
<evidence type="ECO:0000313" key="8">
    <source>
        <dbReference type="EMBL" id="PTQ45448.1"/>
    </source>
</evidence>
<dbReference type="Pfam" id="PF03016">
    <property type="entry name" value="Exostosin_GT47"/>
    <property type="match status" value="1"/>
</dbReference>
<name>A0A2R6XH80_MARPO</name>
<evidence type="ECO:0000256" key="6">
    <source>
        <dbReference type="SAM" id="Phobius"/>
    </source>
</evidence>
<keyword evidence="10" id="KW-1185">Reference proteome</keyword>
<dbReference type="AlphaFoldDB" id="A0A2R6XH80"/>
<keyword evidence="6" id="KW-0472">Membrane</keyword>
<keyword evidence="3" id="KW-0735">Signal-anchor</keyword>
<sequence>MQNMASAAGLRSSRAVSESFSPAHPGSSRVGVGGGPGEDGGLFGNGDSTVAGAAGPRGRPMQQSIKPRPATTRQCVVGAVTITSFAILVARLAFSFIVLDDTVVDELGHLQYESLGSRLTLHEKGTNDSSSIALATTHGSWNPKFLQSGARPTRRSRTKPRIFARKAPRSLSGSSNCIKDGGIEDALGIVSQAYLSPQLFYEDFREMACKFKIFVYPQTRKDQYQNIFLPYEEMPTGNYASEHYFKMALMNSSFVTTDPSKADLFFMPFSIARMRTHPKIGVSGIKPFVREYVEGISRKYPYWNRTSGADHFYVNCHSIGRGATDEAPYIRYNAIQVVCSSSYYLQNYFPHKDATVPQIWPRSGFPKKAASIKQRKTLAFFAGAANSPLRAEVAKHWNNDSEIRVYTQRIDTPYSEALLSSKFCLHVKGFEVNTARLGDAMHYGCVPIIIAPYHDLPYNDVLDWKQFAVVVSNLDIPNLKKILKKIKPLEYAQMQSNVMQVRKHFEWHVPAQPFDAFYMVMYELWLRRHLVRFSLDDWANKL</sequence>
<evidence type="ECO:0000256" key="2">
    <source>
        <dbReference type="ARBA" id="ARBA00010271"/>
    </source>
</evidence>
<organism evidence="8 10">
    <name type="scientific">Marchantia polymorpha</name>
    <name type="common">Common liverwort</name>
    <name type="synonym">Marchantia aquatica</name>
    <dbReference type="NCBI Taxonomy" id="3197"/>
    <lineage>
        <taxon>Eukaryota</taxon>
        <taxon>Viridiplantae</taxon>
        <taxon>Streptophyta</taxon>
        <taxon>Embryophyta</taxon>
        <taxon>Marchantiophyta</taxon>
        <taxon>Marchantiopsida</taxon>
        <taxon>Marchantiidae</taxon>
        <taxon>Marchantiales</taxon>
        <taxon>Marchantiaceae</taxon>
        <taxon>Marchantia</taxon>
    </lineage>
</organism>
<evidence type="ECO:0000256" key="5">
    <source>
        <dbReference type="SAM" id="MobiDB-lite"/>
    </source>
</evidence>
<feature type="transmembrane region" description="Helical" evidence="6">
    <location>
        <begin position="75"/>
        <end position="99"/>
    </location>
</feature>
<evidence type="ECO:0000256" key="1">
    <source>
        <dbReference type="ARBA" id="ARBA00004323"/>
    </source>
</evidence>
<protein>
    <recommendedName>
        <fullName evidence="7">Exostosin GT47 domain-containing protein</fullName>
    </recommendedName>
</protein>
<dbReference type="PANTHER" id="PTHR11062">
    <property type="entry name" value="EXOSTOSIN HEPARAN SULFATE GLYCOSYLTRANSFERASE -RELATED"/>
    <property type="match status" value="1"/>
</dbReference>
<comment type="similarity">
    <text evidence="2">Belongs to the glycosyltransferase 47 family.</text>
</comment>
<dbReference type="InterPro" id="IPR004263">
    <property type="entry name" value="Exostosin"/>
</dbReference>
<accession>A0A2R6XH80</accession>